<keyword evidence="5" id="KW-1185">Reference proteome</keyword>
<evidence type="ECO:0000313" key="5">
    <source>
        <dbReference type="Proteomes" id="UP001218188"/>
    </source>
</evidence>
<dbReference type="InterPro" id="IPR059179">
    <property type="entry name" value="MLKL-like_MCAfunc"/>
</dbReference>
<dbReference type="Pfam" id="PF13374">
    <property type="entry name" value="TPR_10"/>
    <property type="match status" value="9"/>
</dbReference>
<name>A0AAD6X069_9AGAR</name>
<proteinExistence type="predicted"/>
<comment type="caution">
    <text evidence="4">The sequence shown here is derived from an EMBL/GenBank/DDBJ whole genome shotgun (WGS) entry which is preliminary data.</text>
</comment>
<feature type="domain" description="DUF7779" evidence="3">
    <location>
        <begin position="452"/>
        <end position="558"/>
    </location>
</feature>
<evidence type="ECO:0000256" key="2">
    <source>
        <dbReference type="SAM" id="MobiDB-lite"/>
    </source>
</evidence>
<dbReference type="InterPro" id="IPR011990">
    <property type="entry name" value="TPR-like_helical_dom_sf"/>
</dbReference>
<evidence type="ECO:0000259" key="3">
    <source>
        <dbReference type="Pfam" id="PF25000"/>
    </source>
</evidence>
<dbReference type="InterPro" id="IPR053137">
    <property type="entry name" value="NLR-like"/>
</dbReference>
<dbReference type="PANTHER" id="PTHR46082:SF6">
    <property type="entry name" value="AAA+ ATPASE DOMAIN-CONTAINING PROTEIN-RELATED"/>
    <property type="match status" value="1"/>
</dbReference>
<dbReference type="SUPFAM" id="SSF52540">
    <property type="entry name" value="P-loop containing nucleoside triphosphate hydrolases"/>
    <property type="match status" value="1"/>
</dbReference>
<feature type="compositionally biased region" description="Polar residues" evidence="2">
    <location>
        <begin position="1"/>
        <end position="17"/>
    </location>
</feature>
<dbReference type="EMBL" id="JARJCM010000124">
    <property type="protein sequence ID" value="KAJ7027459.1"/>
    <property type="molecule type" value="Genomic_DNA"/>
</dbReference>
<dbReference type="AlphaFoldDB" id="A0AAD6X069"/>
<dbReference type="Gene3D" id="1.25.40.10">
    <property type="entry name" value="Tetratricopeptide repeat domain"/>
    <property type="match status" value="4"/>
</dbReference>
<dbReference type="Gene3D" id="3.40.50.300">
    <property type="entry name" value="P-loop containing nucleotide triphosphate hydrolases"/>
    <property type="match status" value="1"/>
</dbReference>
<keyword evidence="1" id="KW-0175">Coiled coil</keyword>
<reference evidence="4" key="1">
    <citation type="submission" date="2023-03" db="EMBL/GenBank/DDBJ databases">
        <title>Massive genome expansion in bonnet fungi (Mycena s.s.) driven by repeated elements and novel gene families across ecological guilds.</title>
        <authorList>
            <consortium name="Lawrence Berkeley National Laboratory"/>
            <person name="Harder C.B."/>
            <person name="Miyauchi S."/>
            <person name="Viragh M."/>
            <person name="Kuo A."/>
            <person name="Thoen E."/>
            <person name="Andreopoulos B."/>
            <person name="Lu D."/>
            <person name="Skrede I."/>
            <person name="Drula E."/>
            <person name="Henrissat B."/>
            <person name="Morin E."/>
            <person name="Kohler A."/>
            <person name="Barry K."/>
            <person name="LaButti K."/>
            <person name="Morin E."/>
            <person name="Salamov A."/>
            <person name="Lipzen A."/>
            <person name="Mereny Z."/>
            <person name="Hegedus B."/>
            <person name="Baldrian P."/>
            <person name="Stursova M."/>
            <person name="Weitz H."/>
            <person name="Taylor A."/>
            <person name="Grigoriev I.V."/>
            <person name="Nagy L.G."/>
            <person name="Martin F."/>
            <person name="Kauserud H."/>
        </authorList>
    </citation>
    <scope>NUCLEOTIDE SEQUENCE</scope>
    <source>
        <strain evidence="4">CBHHK200</strain>
    </source>
</reference>
<sequence length="1184" mass="131637">MSTTSPSNAQPSTTQPTGGDKASAKSKSDWLAPAILTARTITAAAECAPFPYIKGVSGTVVILLETVQKVKKNREDLKELCESTTEIVMILHDQILAHGNTAVKFKAMCEELESYLAAVVFAVQNLHNPSKGFRKRVKEFVGSSNITDEIAGHQKQIQGICFKLKLLAAVDTNSKVNEMHAIMTAPSFVVTPPSQSINNCPPPSRIFQGRQIILAKMHKFFTPNSGKQLIYVLHGLGGAGKTQIALKFIQESSAKFSDIFLLDASTLDTINTGLKNIAVSKCVGDSAEDTLTWLQSKHGDWLLFFDNADDPKINLNKFFPQCNHGNIIITSRNPGLRAYGTHSPVSDMEDKDAITLLLQSAAKEGSEENVQAAAVIVKVRDLRIIEQFLIIEQELFHLPLAIVQAGSFILQSEDIAGYLTLYQKNRARLLSEKAVQSHDHYAWTVYTTWQISFDRLSPLATTLLQLCSFLHYSGISEDMFSNASKYSFPVWLPAKEELQEPLQFLSSFLDPTGEWSSLRFSEVTNEIKSYSLITFDAATKMFSIHPLVHAWSRNTLVDEAASRLCISSLLGMSIAEIPDQDITLASLRLMPHLGALSPFDAGSGAGFGAAFLYIYLSVSKLQEAQDLIEQVFDKYNLIFGEQHPATLEIMQRLGHTYSCLGEYKKAKELEVTVLEKRSKLLGEDHLDTLRAREHLARTHSDLGDFENAKELQVTVLEKSIRLLGRDHPEALMSMGRLAWIHSKLGDFENAKELRVTVLEKRTALLGQDHPDTLTAMGNLARSHSELGDSEKAKELEVVVLEKRTKLLGEDHPDTLLAMGNLAITHSELGDLEKAKELEVVVLEKRIKLLGEHHPQTLMAMGNLASIHSKLGDFEKAKEFEVTVLEKRIKLLGEDHPDTLLAMGNLARTHSELGEFEKAKEVEVTVLEKRIKLLGEDHPATLLAMGNLARTHSKLRDFEKAKEVEVTVLEKRIKLLGEDHPQTLMAMRNLASTHSELGDFEKAKKLKVTGLKKWIALLGQDHPDTLIAMGDLATTHSKLGDFEKAKELEVAVLEKRTKLLGEDHPDTLLTMGNLATTHSELGDFEKAKELEVAVLEKRIKLLGEDHPQTLMAMGNLAITHSTLGDFEKAKELEVTVLEKRRQLWGDQHPDTVGAMQNLAIMHRVLDKLMEAEELEQLVKQIQMSL</sequence>
<protein>
    <recommendedName>
        <fullName evidence="3">DUF7779 domain-containing protein</fullName>
    </recommendedName>
</protein>
<dbReference type="Pfam" id="PF13424">
    <property type="entry name" value="TPR_12"/>
    <property type="match status" value="2"/>
</dbReference>
<organism evidence="4 5">
    <name type="scientific">Mycena alexandri</name>
    <dbReference type="NCBI Taxonomy" id="1745969"/>
    <lineage>
        <taxon>Eukaryota</taxon>
        <taxon>Fungi</taxon>
        <taxon>Dikarya</taxon>
        <taxon>Basidiomycota</taxon>
        <taxon>Agaricomycotina</taxon>
        <taxon>Agaricomycetes</taxon>
        <taxon>Agaricomycetidae</taxon>
        <taxon>Agaricales</taxon>
        <taxon>Marasmiineae</taxon>
        <taxon>Mycenaceae</taxon>
        <taxon>Mycena</taxon>
    </lineage>
</organism>
<dbReference type="CDD" id="cd21037">
    <property type="entry name" value="MLKL_NTD"/>
    <property type="match status" value="1"/>
</dbReference>
<dbReference type="InterPro" id="IPR027417">
    <property type="entry name" value="P-loop_NTPase"/>
</dbReference>
<accession>A0AAD6X069</accession>
<evidence type="ECO:0000256" key="1">
    <source>
        <dbReference type="SAM" id="Coils"/>
    </source>
</evidence>
<feature type="coiled-coil region" evidence="1">
    <location>
        <begin position="60"/>
        <end position="87"/>
    </location>
</feature>
<evidence type="ECO:0000313" key="4">
    <source>
        <dbReference type="EMBL" id="KAJ7027459.1"/>
    </source>
</evidence>
<dbReference type="PANTHER" id="PTHR46082">
    <property type="entry name" value="ATP/GTP-BINDING PROTEIN-RELATED"/>
    <property type="match status" value="1"/>
</dbReference>
<dbReference type="InterPro" id="IPR056681">
    <property type="entry name" value="DUF7779"/>
</dbReference>
<dbReference type="Pfam" id="PF25000">
    <property type="entry name" value="DUF7779"/>
    <property type="match status" value="1"/>
</dbReference>
<gene>
    <name evidence="4" type="ORF">C8F04DRAFT_1238110</name>
</gene>
<dbReference type="SUPFAM" id="SSF48452">
    <property type="entry name" value="TPR-like"/>
    <property type="match status" value="4"/>
</dbReference>
<dbReference type="Proteomes" id="UP001218188">
    <property type="component" value="Unassembled WGS sequence"/>
</dbReference>
<feature type="region of interest" description="Disordered" evidence="2">
    <location>
        <begin position="1"/>
        <end position="26"/>
    </location>
</feature>